<feature type="region of interest" description="Disordered" evidence="1">
    <location>
        <begin position="1"/>
        <end position="39"/>
    </location>
</feature>
<dbReference type="Proteomes" id="UP000494255">
    <property type="component" value="Unassembled WGS sequence"/>
</dbReference>
<dbReference type="AlphaFoldDB" id="A0A6J5BB27"/>
<name>A0A6J5BB27_9BURK</name>
<protein>
    <submittedName>
        <fullName evidence="2">Uncharacterized protein</fullName>
    </submittedName>
</protein>
<dbReference type="EMBL" id="CADIKC010000004">
    <property type="protein sequence ID" value="CAB3698163.1"/>
    <property type="molecule type" value="Genomic_DNA"/>
</dbReference>
<evidence type="ECO:0000256" key="1">
    <source>
        <dbReference type="SAM" id="MobiDB-lite"/>
    </source>
</evidence>
<evidence type="ECO:0000313" key="2">
    <source>
        <dbReference type="EMBL" id="CAB3698163.1"/>
    </source>
</evidence>
<keyword evidence="3" id="KW-1185">Reference proteome</keyword>
<gene>
    <name evidence="2" type="ORF">LMG24238_03483</name>
</gene>
<proteinExistence type="predicted"/>
<evidence type="ECO:0000313" key="3">
    <source>
        <dbReference type="Proteomes" id="UP000494255"/>
    </source>
</evidence>
<feature type="region of interest" description="Disordered" evidence="1">
    <location>
        <begin position="54"/>
        <end position="78"/>
    </location>
</feature>
<accession>A0A6J5BB27</accession>
<organism evidence="2 3">
    <name type="scientific">Paraburkholderia sediminicola</name>
    <dbReference type="NCBI Taxonomy" id="458836"/>
    <lineage>
        <taxon>Bacteria</taxon>
        <taxon>Pseudomonadati</taxon>
        <taxon>Pseudomonadota</taxon>
        <taxon>Betaproteobacteria</taxon>
        <taxon>Burkholderiales</taxon>
        <taxon>Burkholderiaceae</taxon>
        <taxon>Paraburkholderia</taxon>
    </lineage>
</organism>
<sequence length="78" mass="8003">MRMEDSLISDPEPALQAGGCRRGPAEIGESQGSVSPLTRQVPYGAAIHTTVNERTPCAPRISTPSISAVAEGPVTSAA</sequence>
<reference evidence="2 3" key="1">
    <citation type="submission" date="2020-04" db="EMBL/GenBank/DDBJ databases">
        <authorList>
            <person name="De Canck E."/>
        </authorList>
    </citation>
    <scope>NUCLEOTIDE SEQUENCE [LARGE SCALE GENOMIC DNA]</scope>
    <source>
        <strain evidence="2 3">LMG 24238</strain>
    </source>
</reference>